<dbReference type="Proteomes" id="UP001152888">
    <property type="component" value="Unassembled WGS sequence"/>
</dbReference>
<evidence type="ECO:0000313" key="9">
    <source>
        <dbReference type="EMBL" id="CAH2006168.1"/>
    </source>
</evidence>
<evidence type="ECO:0000259" key="8">
    <source>
        <dbReference type="Pfam" id="PF13359"/>
    </source>
</evidence>
<keyword evidence="10" id="KW-1185">Reference proteome</keyword>
<keyword evidence="4" id="KW-0540">Nuclease</keyword>
<evidence type="ECO:0000256" key="4">
    <source>
        <dbReference type="ARBA" id="ARBA00022722"/>
    </source>
</evidence>
<reference evidence="9" key="1">
    <citation type="submission" date="2022-03" db="EMBL/GenBank/DDBJ databases">
        <authorList>
            <person name="Sayadi A."/>
        </authorList>
    </citation>
    <scope>NUCLEOTIDE SEQUENCE</scope>
</reference>
<dbReference type="GO" id="GO:0005634">
    <property type="term" value="C:nucleus"/>
    <property type="evidence" value="ECO:0007669"/>
    <property type="project" value="UniProtKB-SubCell"/>
</dbReference>
<evidence type="ECO:0000256" key="7">
    <source>
        <dbReference type="ARBA" id="ARBA00023242"/>
    </source>
</evidence>
<sequence length="265" mass="30335">MFFFVLDSKVKVPKLKRYTVPSQNLPKCGGRRYSAGPPKADMLEQQILMEEAGSSGMSLYEAGAEKNETKTVGDLTNAEQLAVQAVCDNRAQIRDIFIGYPGSVHDSRVFRNSPLFPVLRENCQQYYILGDSGYPCTRHLLTPYKDHRNPMGIENNFNLKLAKNRYVIEHCFGLMKQKWRQLYHIKLRKIVDIVHFIHACCVLHNLALNDGFPDEVHLIPDPVFPLVPETDDEAEILNNAAADHRNFVARHILMQYNQFFLLGTK</sequence>
<dbReference type="AlphaFoldDB" id="A0A9P0M5Y6"/>
<organism evidence="9 10">
    <name type="scientific">Acanthoscelides obtectus</name>
    <name type="common">Bean weevil</name>
    <name type="synonym">Bruchus obtectus</name>
    <dbReference type="NCBI Taxonomy" id="200917"/>
    <lineage>
        <taxon>Eukaryota</taxon>
        <taxon>Metazoa</taxon>
        <taxon>Ecdysozoa</taxon>
        <taxon>Arthropoda</taxon>
        <taxon>Hexapoda</taxon>
        <taxon>Insecta</taxon>
        <taxon>Pterygota</taxon>
        <taxon>Neoptera</taxon>
        <taxon>Endopterygota</taxon>
        <taxon>Coleoptera</taxon>
        <taxon>Polyphaga</taxon>
        <taxon>Cucujiformia</taxon>
        <taxon>Chrysomeloidea</taxon>
        <taxon>Chrysomelidae</taxon>
        <taxon>Bruchinae</taxon>
        <taxon>Bruchini</taxon>
        <taxon>Acanthoscelides</taxon>
    </lineage>
</organism>
<gene>
    <name evidence="9" type="ORF">ACAOBT_LOCUS28952</name>
</gene>
<comment type="cofactor">
    <cofactor evidence="1">
        <name>a divalent metal cation</name>
        <dbReference type="ChEBI" id="CHEBI:60240"/>
    </cofactor>
</comment>
<keyword evidence="5" id="KW-0479">Metal-binding</keyword>
<evidence type="ECO:0000256" key="2">
    <source>
        <dbReference type="ARBA" id="ARBA00004123"/>
    </source>
</evidence>
<evidence type="ECO:0000256" key="3">
    <source>
        <dbReference type="ARBA" id="ARBA00006958"/>
    </source>
</evidence>
<dbReference type="InterPro" id="IPR027806">
    <property type="entry name" value="HARBI1_dom"/>
</dbReference>
<dbReference type="EMBL" id="CAKOFQ010007674">
    <property type="protein sequence ID" value="CAH2006168.1"/>
    <property type="molecule type" value="Genomic_DNA"/>
</dbReference>
<accession>A0A9P0M5Y6</accession>
<feature type="domain" description="DDE Tnp4" evidence="8">
    <location>
        <begin position="81"/>
        <end position="205"/>
    </location>
</feature>
<comment type="subcellular location">
    <subcellularLocation>
        <location evidence="2">Nucleus</location>
    </subcellularLocation>
</comment>
<dbReference type="PANTHER" id="PTHR22930:SF85">
    <property type="entry name" value="GH03217P-RELATED"/>
    <property type="match status" value="1"/>
</dbReference>
<evidence type="ECO:0000256" key="1">
    <source>
        <dbReference type="ARBA" id="ARBA00001968"/>
    </source>
</evidence>
<evidence type="ECO:0000313" key="10">
    <source>
        <dbReference type="Proteomes" id="UP001152888"/>
    </source>
</evidence>
<keyword evidence="6" id="KW-0378">Hydrolase</keyword>
<dbReference type="OrthoDB" id="6609348at2759"/>
<name>A0A9P0M5Y6_ACAOB</name>
<protein>
    <recommendedName>
        <fullName evidence="8">DDE Tnp4 domain-containing protein</fullName>
    </recommendedName>
</protein>
<dbReference type="GO" id="GO:0046872">
    <property type="term" value="F:metal ion binding"/>
    <property type="evidence" value="ECO:0007669"/>
    <property type="project" value="UniProtKB-KW"/>
</dbReference>
<dbReference type="GO" id="GO:0016787">
    <property type="term" value="F:hydrolase activity"/>
    <property type="evidence" value="ECO:0007669"/>
    <property type="project" value="UniProtKB-KW"/>
</dbReference>
<comment type="caution">
    <text evidence="9">The sequence shown here is derived from an EMBL/GenBank/DDBJ whole genome shotgun (WGS) entry which is preliminary data.</text>
</comment>
<keyword evidence="7" id="KW-0539">Nucleus</keyword>
<dbReference type="Pfam" id="PF13359">
    <property type="entry name" value="DDE_Tnp_4"/>
    <property type="match status" value="1"/>
</dbReference>
<dbReference type="InterPro" id="IPR045249">
    <property type="entry name" value="HARBI1-like"/>
</dbReference>
<evidence type="ECO:0000256" key="5">
    <source>
        <dbReference type="ARBA" id="ARBA00022723"/>
    </source>
</evidence>
<proteinExistence type="inferred from homology"/>
<dbReference type="GO" id="GO:0004518">
    <property type="term" value="F:nuclease activity"/>
    <property type="evidence" value="ECO:0007669"/>
    <property type="project" value="UniProtKB-KW"/>
</dbReference>
<comment type="similarity">
    <text evidence="3">Belongs to the HARBI1 family.</text>
</comment>
<evidence type="ECO:0000256" key="6">
    <source>
        <dbReference type="ARBA" id="ARBA00022801"/>
    </source>
</evidence>
<dbReference type="PANTHER" id="PTHR22930">
    <property type="match status" value="1"/>
</dbReference>